<dbReference type="Gene3D" id="3.90.1170.50">
    <property type="entry name" value="Aldehyde oxidase/xanthine dehydrogenase, a/b hammerhead"/>
    <property type="match status" value="1"/>
</dbReference>
<dbReference type="InterPro" id="IPR012368">
    <property type="entry name" value="OxRdtase_Mopterin-bd_su_IorB"/>
</dbReference>
<name>A0A6J6PG65_9ZZZZ</name>
<sequence length="814" mass="85307">MADLLNEVTSKEFGRKSFLKGTGALVVTMGVAGAGTAAATSADVSPYASPGPFQQDSLDSWLVIHADNTASVKLGKVELGQGTSTGLLMIAAEELSMTLSQMRAISNDTAVTPNQGATVGSQGMKTGGKQTRAAAAAGAAALRTLAAASLGADASTLTVKAGVVTAPNGKSVTYGALIGDKLFNVTADKAYNLTPTTAVPPAPGAGLAPAFPGLTKPVSKYTIVGTSPQRIELPSKVNGSYTYVHNVKVPGMLHGRVVRPKGQAAYGWTYDIESVDASSIAHIPGAQVIRKANFLGVVAPKEYDAIQAASRLKVTFKAPPTISSAGNLWKQMRAHDTAGLAPAKYNVNTGNFDTAFASAAAKVSQTYAMAYQGHMPIGPTCAVADVTANGARIFTNSQNIYGTRTGLQTILGMPMSQIRVTYVEGGSVFGGNPQNDTVYAAAIMSQIAGKPVRMQMMRWDEHGWDNYGPAMLSDIRGAADAAGNIIGTEYVQFGIPGYTTVPASHMAGSETIVVSTTTNADTNNSGTQYAIPNRRVVTKTLPLANNYFKTAPLRAPQALHACWGYEQMIDELAYAAKMDPAAFRLKNIATHERELALGLTTLTYNRWKAALVDVMAQSKWQAKVANSVAQTGNVRKGRGIALGAFAGTQAAAVVDIELNVKTGKIVAKELWVSQDNGISFYIDGGVNNSIGAAIQGVSRALVEGLNFDTKYVTGLDWVTYPMLRFKDHPKTHMNVLQRYDIPEVQTATLGSNGASVQNGVVERDGIYAGGSGEPALAPVAAAIGNAFFDATGVRLREAPMTPARVRATLKLAGM</sequence>
<organism evidence="2">
    <name type="scientific">freshwater metagenome</name>
    <dbReference type="NCBI Taxonomy" id="449393"/>
    <lineage>
        <taxon>unclassified sequences</taxon>
        <taxon>metagenomes</taxon>
        <taxon>ecological metagenomes</taxon>
    </lineage>
</organism>
<dbReference type="SUPFAM" id="SSF54665">
    <property type="entry name" value="CO dehydrogenase molybdoprotein N-domain-like"/>
    <property type="match status" value="1"/>
</dbReference>
<feature type="domain" description="Aldehyde oxidase/xanthine dehydrogenase a/b hammerhead" evidence="1">
    <location>
        <begin position="238"/>
        <end position="320"/>
    </location>
</feature>
<dbReference type="Gene3D" id="3.30.365.10">
    <property type="entry name" value="Aldehyde oxidase/xanthine dehydrogenase, molybdopterin binding domain"/>
    <property type="match status" value="4"/>
</dbReference>
<dbReference type="Pfam" id="PF20256">
    <property type="entry name" value="MoCoBD_2"/>
    <property type="match status" value="1"/>
</dbReference>
<dbReference type="InterPro" id="IPR008274">
    <property type="entry name" value="AldOxase/xan_DH_MoCoBD1"/>
</dbReference>
<dbReference type="InterPro" id="IPR036856">
    <property type="entry name" value="Ald_Oxase/Xan_DH_a/b_sf"/>
</dbReference>
<dbReference type="InterPro" id="IPR037165">
    <property type="entry name" value="AldOxase/xan_DH_Mopterin-bd_sf"/>
</dbReference>
<dbReference type="EMBL" id="CAEZXP010000003">
    <property type="protein sequence ID" value="CAB4697567.1"/>
    <property type="molecule type" value="Genomic_DNA"/>
</dbReference>
<dbReference type="GO" id="GO:0016491">
    <property type="term" value="F:oxidoreductase activity"/>
    <property type="evidence" value="ECO:0007669"/>
    <property type="project" value="InterPro"/>
</dbReference>
<accession>A0A6J6PG65</accession>
<dbReference type="Pfam" id="PF02738">
    <property type="entry name" value="MoCoBD_1"/>
    <property type="match status" value="1"/>
</dbReference>
<dbReference type="InterPro" id="IPR006311">
    <property type="entry name" value="TAT_signal"/>
</dbReference>
<dbReference type="SUPFAM" id="SSF56003">
    <property type="entry name" value="Molybdenum cofactor-binding domain"/>
    <property type="match status" value="2"/>
</dbReference>
<protein>
    <submittedName>
        <fullName evidence="2">Unannotated protein</fullName>
    </submittedName>
</protein>
<evidence type="ECO:0000259" key="1">
    <source>
        <dbReference type="SMART" id="SM01008"/>
    </source>
</evidence>
<dbReference type="InterPro" id="IPR052516">
    <property type="entry name" value="N-heterocyclic_Hydroxylase"/>
</dbReference>
<gene>
    <name evidence="2" type="ORF">UFOPK2399_01123</name>
</gene>
<reference evidence="2" key="1">
    <citation type="submission" date="2020-05" db="EMBL/GenBank/DDBJ databases">
        <authorList>
            <person name="Chiriac C."/>
            <person name="Salcher M."/>
            <person name="Ghai R."/>
            <person name="Kavagutti S V."/>
        </authorList>
    </citation>
    <scope>NUCLEOTIDE SEQUENCE</scope>
</reference>
<evidence type="ECO:0000313" key="2">
    <source>
        <dbReference type="EMBL" id="CAB4697567.1"/>
    </source>
</evidence>
<dbReference type="SMART" id="SM01008">
    <property type="entry name" value="Ald_Xan_dh_C"/>
    <property type="match status" value="1"/>
</dbReference>
<dbReference type="InterPro" id="IPR046867">
    <property type="entry name" value="AldOxase/xan_DH_MoCoBD2"/>
</dbReference>
<dbReference type="PROSITE" id="PS51318">
    <property type="entry name" value="TAT"/>
    <property type="match status" value="1"/>
</dbReference>
<dbReference type="PIRSF" id="PIRSF036389">
    <property type="entry name" value="IOR_B"/>
    <property type="match status" value="1"/>
</dbReference>
<dbReference type="AlphaFoldDB" id="A0A6J6PG65"/>
<proteinExistence type="predicted"/>
<dbReference type="InterPro" id="IPR000674">
    <property type="entry name" value="Ald_Oxase/Xan_DH_a/b"/>
</dbReference>
<dbReference type="PANTHER" id="PTHR47495:SF1">
    <property type="entry name" value="BLL3820 PROTEIN"/>
    <property type="match status" value="1"/>
</dbReference>
<dbReference type="PANTHER" id="PTHR47495">
    <property type="entry name" value="ALDEHYDE DEHYDROGENASE"/>
    <property type="match status" value="1"/>
</dbReference>